<dbReference type="RefSeq" id="WP_179444179.1">
    <property type="nucleotide sequence ID" value="NZ_JACBZS010000001.1"/>
</dbReference>
<dbReference type="AlphaFoldDB" id="A0A7Z0D798"/>
<name>A0A7Z0D798_9ACTN</name>
<evidence type="ECO:0000313" key="2">
    <source>
        <dbReference type="Proteomes" id="UP000527616"/>
    </source>
</evidence>
<evidence type="ECO:0000313" key="1">
    <source>
        <dbReference type="EMBL" id="NYI70197.1"/>
    </source>
</evidence>
<gene>
    <name evidence="1" type="ORF">GGQ54_000757</name>
</gene>
<dbReference type="EMBL" id="JACBZS010000001">
    <property type="protein sequence ID" value="NYI70197.1"/>
    <property type="molecule type" value="Genomic_DNA"/>
</dbReference>
<organism evidence="1 2">
    <name type="scientific">Naumannella cuiyingiana</name>
    <dbReference type="NCBI Taxonomy" id="1347891"/>
    <lineage>
        <taxon>Bacteria</taxon>
        <taxon>Bacillati</taxon>
        <taxon>Actinomycetota</taxon>
        <taxon>Actinomycetes</taxon>
        <taxon>Propionibacteriales</taxon>
        <taxon>Propionibacteriaceae</taxon>
        <taxon>Naumannella</taxon>
    </lineage>
</organism>
<dbReference type="Proteomes" id="UP000527616">
    <property type="component" value="Unassembled WGS sequence"/>
</dbReference>
<protein>
    <submittedName>
        <fullName evidence="1">Uncharacterized protein</fullName>
    </submittedName>
</protein>
<keyword evidence="2" id="KW-1185">Reference proteome</keyword>
<proteinExistence type="predicted"/>
<comment type="caution">
    <text evidence="1">The sequence shown here is derived from an EMBL/GenBank/DDBJ whole genome shotgun (WGS) entry which is preliminary data.</text>
</comment>
<reference evidence="1 2" key="1">
    <citation type="submission" date="2020-07" db="EMBL/GenBank/DDBJ databases">
        <title>Sequencing the genomes of 1000 actinobacteria strains.</title>
        <authorList>
            <person name="Klenk H.-P."/>
        </authorList>
    </citation>
    <scope>NUCLEOTIDE SEQUENCE [LARGE SCALE GENOMIC DNA]</scope>
    <source>
        <strain evidence="1 2">DSM 103164</strain>
    </source>
</reference>
<accession>A0A7Z0D798</accession>
<sequence length="162" mass="17446">MIARSADRAPRNGLLVALAVAVGLAVVAAAVVLLGRAGGLWPRSAGRLVVMIPDTRPMGRPVDWAGLYRDDFGILADRLADQGADTAPVLAAGPGDGFFYAYQYDACGLDFDGWRIARGQLEPAMIELNRACARPQYAVAVTWFDWTELPGEFTVRGTPVRR</sequence>